<dbReference type="PANTHER" id="PTHR46100">
    <property type="entry name" value="IMP2'P"/>
    <property type="match status" value="1"/>
</dbReference>
<feature type="compositionally biased region" description="Basic and acidic residues" evidence="1">
    <location>
        <begin position="594"/>
        <end position="604"/>
    </location>
</feature>
<sequence length="726" mass="80193">MENKPKSLESILDEERREVLAMLEGTHNSTSTSYIGSRKNSLSSLRPVPSMLDFSIPPVSPMRSSRTSSARKFSPQITPVRSMLDAGDSPHSQKTHDLLNVNNRGTHSPSFRSMFDISPTTRGPRDGIKSNSFHLSARSASDASSTKFTPFPSSQCTNIYRPTTPKSDLRRASDVSYHSTPFEPRVGCSTASNTKKESAYELSGYMPSNTSGSSLPKRNKQARKITSMPSVMSDAMRGELGDLLGLKDIGIHGNIQSKRPFDRADVTFTNESLSSLFTRNSDANLIKSPGSLSSFSMRKRNHSDATILGKPRFEDFPALDEEVNGGTSDDSGSDEDIPRGRNEIRRSASDAGLTTRRADFFNKNFMIPGQMATAEEKRQQSISSQYLHEKYKIRSLFEPKIIVTEPSESAVQVNEKPKVHPNTSFDEVGSGIDSPHDSETEAGISDIKRAQNLAINTTAVISTPSTSRCVRSIHRGDFAKIQQEARNNQRRVRKYLVATDLSEEAVHALEWTIGTVLRDGDVLLAIYCADEDTGNTVNESSTEDKLQDQIPPFTGPTKPIVPSPKIGHSHTRSRGGSFADASHNTNNSESSSSTREKNRAEQERYQAVQDITDRVSKLLRKTKLQVKVVIEVIHCKSPKHLITEVIDYISPTLVILGSRGRSALKGVILGSFSNYIVTKSSVPVMVARKRLRKQTKYKRPSIRLANNLETPQSMLDSRTLAAARID</sequence>
<feature type="region of interest" description="Disordered" evidence="1">
    <location>
        <begin position="24"/>
        <end position="48"/>
    </location>
</feature>
<name>A0A9W4DQH0_BLUGR</name>
<feature type="region of interest" description="Disordered" evidence="1">
    <location>
        <begin position="534"/>
        <end position="604"/>
    </location>
</feature>
<dbReference type="InterPro" id="IPR006016">
    <property type="entry name" value="UspA"/>
</dbReference>
<feature type="region of interest" description="Disordered" evidence="1">
    <location>
        <begin position="408"/>
        <end position="440"/>
    </location>
</feature>
<evidence type="ECO:0000256" key="1">
    <source>
        <dbReference type="SAM" id="MobiDB-lite"/>
    </source>
</evidence>
<reference evidence="3" key="1">
    <citation type="submission" date="2020-10" db="EMBL/GenBank/DDBJ databases">
        <authorList>
            <person name="Muller C M."/>
        </authorList>
    </citation>
    <scope>NUCLEOTIDE SEQUENCE</scope>
    <source>
        <strain evidence="3">THUN-12</strain>
    </source>
</reference>
<feature type="domain" description="UspA" evidence="2">
    <location>
        <begin position="591"/>
        <end position="688"/>
    </location>
</feature>
<evidence type="ECO:0000313" key="4">
    <source>
        <dbReference type="Proteomes" id="UP000683417"/>
    </source>
</evidence>
<feature type="region of interest" description="Disordered" evidence="1">
    <location>
        <begin position="316"/>
        <end position="351"/>
    </location>
</feature>
<dbReference type="AlphaFoldDB" id="A0A9W4DQH0"/>
<protein>
    <submittedName>
        <fullName evidence="3">BgTH12-07044</fullName>
    </submittedName>
</protein>
<accession>A0A9W4DQH0</accession>
<feature type="compositionally biased region" description="Polar residues" evidence="1">
    <location>
        <begin position="26"/>
        <end position="44"/>
    </location>
</feature>
<evidence type="ECO:0000259" key="2">
    <source>
        <dbReference type="Pfam" id="PF00582"/>
    </source>
</evidence>
<gene>
    <name evidence="3" type="ORF">BGTH12_LOCUS7472</name>
</gene>
<dbReference type="Pfam" id="PF00582">
    <property type="entry name" value="Usp"/>
    <property type="match status" value="1"/>
</dbReference>
<feature type="compositionally biased region" description="Polar residues" evidence="1">
    <location>
        <begin position="100"/>
        <end position="111"/>
    </location>
</feature>
<dbReference type="CDD" id="cd23659">
    <property type="entry name" value="USP_At3g01520-like"/>
    <property type="match status" value="1"/>
</dbReference>
<dbReference type="Proteomes" id="UP000683417">
    <property type="component" value="Unassembled WGS sequence"/>
</dbReference>
<dbReference type="PANTHER" id="PTHR46100:SF4">
    <property type="entry name" value="USPA DOMAIN-CONTAINING PROTEIN"/>
    <property type="match status" value="1"/>
</dbReference>
<evidence type="ECO:0000313" key="3">
    <source>
        <dbReference type="EMBL" id="CAD6506114.1"/>
    </source>
</evidence>
<dbReference type="EMBL" id="CAJHIT010000010">
    <property type="protein sequence ID" value="CAD6506114.1"/>
    <property type="molecule type" value="Genomic_DNA"/>
</dbReference>
<organism evidence="3 4">
    <name type="scientific">Blumeria graminis f. sp. triticale</name>
    <dbReference type="NCBI Taxonomy" id="1689686"/>
    <lineage>
        <taxon>Eukaryota</taxon>
        <taxon>Fungi</taxon>
        <taxon>Dikarya</taxon>
        <taxon>Ascomycota</taxon>
        <taxon>Pezizomycotina</taxon>
        <taxon>Leotiomycetes</taxon>
        <taxon>Erysiphales</taxon>
        <taxon>Erysiphaceae</taxon>
        <taxon>Blumeria</taxon>
    </lineage>
</organism>
<feature type="compositionally biased region" description="Low complexity" evidence="1">
    <location>
        <begin position="582"/>
        <end position="593"/>
    </location>
</feature>
<proteinExistence type="predicted"/>
<comment type="caution">
    <text evidence="3">The sequence shown here is derived from an EMBL/GenBank/DDBJ whole genome shotgun (WGS) entry which is preliminary data.</text>
</comment>
<feature type="compositionally biased region" description="Basic and acidic residues" evidence="1">
    <location>
        <begin position="336"/>
        <end position="348"/>
    </location>
</feature>
<feature type="region of interest" description="Disordered" evidence="1">
    <location>
        <begin position="84"/>
        <end position="127"/>
    </location>
</feature>